<keyword evidence="13" id="KW-1185">Reference proteome</keyword>
<dbReference type="InterPro" id="IPR001279">
    <property type="entry name" value="Metallo-B-lactamas"/>
</dbReference>
<evidence type="ECO:0000256" key="6">
    <source>
        <dbReference type="ARBA" id="ARBA00023002"/>
    </source>
</evidence>
<dbReference type="AlphaFoldDB" id="A0A194W0C1"/>
<evidence type="ECO:0000256" key="5">
    <source>
        <dbReference type="ARBA" id="ARBA00022723"/>
    </source>
</evidence>
<dbReference type="GO" id="GO:0005506">
    <property type="term" value="F:iron ion binding"/>
    <property type="evidence" value="ECO:0007669"/>
    <property type="project" value="InterPro"/>
</dbReference>
<dbReference type="PRINTS" id="PR00465">
    <property type="entry name" value="EP450IV"/>
</dbReference>
<keyword evidence="10" id="KW-0812">Transmembrane</keyword>
<dbReference type="PROSITE" id="PS00086">
    <property type="entry name" value="CYTOCHROME_P450"/>
    <property type="match status" value="1"/>
</dbReference>
<dbReference type="InterPro" id="IPR002403">
    <property type="entry name" value="Cyt_P450_E_grp-IV"/>
</dbReference>
<reference evidence="12" key="1">
    <citation type="submission" date="2014-12" db="EMBL/GenBank/DDBJ databases">
        <title>Genome Sequence of Valsa Canker Pathogens Uncovers a Specific Adaption of Colonization on Woody Bark.</title>
        <authorList>
            <person name="Yin Z."/>
            <person name="Liu H."/>
            <person name="Gao X."/>
            <person name="Li Z."/>
            <person name="Song N."/>
            <person name="Ke X."/>
            <person name="Dai Q."/>
            <person name="Wu Y."/>
            <person name="Sun Y."/>
            <person name="Xu J.-R."/>
            <person name="Kang Z.K."/>
            <person name="Wang L."/>
            <person name="Huang L."/>
        </authorList>
    </citation>
    <scope>NUCLEOTIDE SEQUENCE [LARGE SCALE GENOMIC DNA]</scope>
    <source>
        <strain evidence="12">03-8</strain>
    </source>
</reference>
<gene>
    <name evidence="12" type="ORF">VM1G_04962</name>
</gene>
<dbReference type="InterPro" id="IPR001128">
    <property type="entry name" value="Cyt_P450"/>
</dbReference>
<dbReference type="SMR" id="A0A194W0C1"/>
<dbReference type="CDD" id="cd11060">
    <property type="entry name" value="CYP57A1-like"/>
    <property type="match status" value="1"/>
</dbReference>
<dbReference type="Pfam" id="PF00067">
    <property type="entry name" value="p450"/>
    <property type="match status" value="1"/>
</dbReference>
<feature type="transmembrane region" description="Helical" evidence="10">
    <location>
        <begin position="12"/>
        <end position="34"/>
    </location>
</feature>
<evidence type="ECO:0000256" key="1">
    <source>
        <dbReference type="ARBA" id="ARBA00001971"/>
    </source>
</evidence>
<dbReference type="InterPro" id="IPR036866">
    <property type="entry name" value="RibonucZ/Hydroxyglut_hydro"/>
</dbReference>
<dbReference type="EMBL" id="CM003102">
    <property type="protein sequence ID" value="KUI69904.1"/>
    <property type="molecule type" value="Genomic_DNA"/>
</dbReference>
<feature type="binding site" description="axial binding residue" evidence="9">
    <location>
        <position position="462"/>
    </location>
    <ligand>
        <name>heme</name>
        <dbReference type="ChEBI" id="CHEBI:30413"/>
    </ligand>
    <ligandPart>
        <name>Fe</name>
        <dbReference type="ChEBI" id="CHEBI:18248"/>
    </ligandPart>
</feature>
<dbReference type="SUPFAM" id="SSF56281">
    <property type="entry name" value="Metallo-hydrolase/oxidoreductase"/>
    <property type="match status" value="1"/>
</dbReference>
<dbReference type="OrthoDB" id="3934656at2759"/>
<dbReference type="PANTHER" id="PTHR24305:SF175">
    <property type="entry name" value="CYTOCHROME P450 MONOOXYGENASE PKFB"/>
    <property type="match status" value="1"/>
</dbReference>
<dbReference type="Proteomes" id="UP000078559">
    <property type="component" value="Chromosome 5"/>
</dbReference>
<dbReference type="PRINTS" id="PR00385">
    <property type="entry name" value="P450"/>
</dbReference>
<accession>A0A194W0C1</accession>
<evidence type="ECO:0000256" key="4">
    <source>
        <dbReference type="ARBA" id="ARBA00022617"/>
    </source>
</evidence>
<organism evidence="12 13">
    <name type="scientific">Cytospora mali</name>
    <name type="common">Apple Valsa canker fungus</name>
    <name type="synonym">Valsa mali</name>
    <dbReference type="NCBI Taxonomy" id="578113"/>
    <lineage>
        <taxon>Eukaryota</taxon>
        <taxon>Fungi</taxon>
        <taxon>Dikarya</taxon>
        <taxon>Ascomycota</taxon>
        <taxon>Pezizomycotina</taxon>
        <taxon>Sordariomycetes</taxon>
        <taxon>Sordariomycetidae</taxon>
        <taxon>Diaporthales</taxon>
        <taxon>Cytosporaceae</taxon>
        <taxon>Cytospora</taxon>
    </lineage>
</organism>
<proteinExistence type="inferred from homology"/>
<keyword evidence="8" id="KW-0503">Monooxygenase</keyword>
<evidence type="ECO:0000313" key="13">
    <source>
        <dbReference type="Proteomes" id="UP000078559"/>
    </source>
</evidence>
<keyword evidence="10" id="KW-1133">Transmembrane helix</keyword>
<dbReference type="CDD" id="cd07730">
    <property type="entry name" value="metallo-hydrolase-like_MBL-fold"/>
    <property type="match status" value="1"/>
</dbReference>
<dbReference type="GO" id="GO:0004497">
    <property type="term" value="F:monooxygenase activity"/>
    <property type="evidence" value="ECO:0007669"/>
    <property type="project" value="UniProtKB-KW"/>
</dbReference>
<evidence type="ECO:0000259" key="11">
    <source>
        <dbReference type="SMART" id="SM00849"/>
    </source>
</evidence>
<dbReference type="InterPro" id="IPR017972">
    <property type="entry name" value="Cyt_P450_CS"/>
</dbReference>
<dbReference type="SUPFAM" id="SSF48264">
    <property type="entry name" value="Cytochrome P450"/>
    <property type="match status" value="1"/>
</dbReference>
<dbReference type="Pfam" id="PF00753">
    <property type="entry name" value="Lactamase_B"/>
    <property type="match status" value="1"/>
</dbReference>
<keyword evidence="7 9" id="KW-0408">Iron</keyword>
<keyword evidence="4 9" id="KW-0349">Heme</keyword>
<dbReference type="Gene3D" id="3.60.15.10">
    <property type="entry name" value="Ribonuclease Z/Hydroxyacylglutathione hydrolase-like"/>
    <property type="match status" value="1"/>
</dbReference>
<evidence type="ECO:0000256" key="10">
    <source>
        <dbReference type="SAM" id="Phobius"/>
    </source>
</evidence>
<evidence type="ECO:0000256" key="2">
    <source>
        <dbReference type="ARBA" id="ARBA00005179"/>
    </source>
</evidence>
<dbReference type="GO" id="GO:0016705">
    <property type="term" value="F:oxidoreductase activity, acting on paired donors, with incorporation or reduction of molecular oxygen"/>
    <property type="evidence" value="ECO:0007669"/>
    <property type="project" value="InterPro"/>
</dbReference>
<dbReference type="InterPro" id="IPR036396">
    <property type="entry name" value="Cyt_P450_sf"/>
</dbReference>
<evidence type="ECO:0000256" key="9">
    <source>
        <dbReference type="PIRSR" id="PIRSR602403-1"/>
    </source>
</evidence>
<dbReference type="SMART" id="SM00849">
    <property type="entry name" value="Lactamase_B"/>
    <property type="match status" value="1"/>
</dbReference>
<feature type="domain" description="Metallo-beta-lactamase" evidence="11">
    <location>
        <begin position="530"/>
        <end position="752"/>
    </location>
</feature>
<evidence type="ECO:0000313" key="12">
    <source>
        <dbReference type="EMBL" id="KUI69904.1"/>
    </source>
</evidence>
<evidence type="ECO:0000256" key="3">
    <source>
        <dbReference type="ARBA" id="ARBA00010617"/>
    </source>
</evidence>
<comment type="pathway">
    <text evidence="2">Secondary metabolite biosynthesis.</text>
</comment>
<keyword evidence="10" id="KW-0472">Membrane</keyword>
<keyword evidence="5 9" id="KW-0479">Metal-binding</keyword>
<dbReference type="GO" id="GO:0020037">
    <property type="term" value="F:heme binding"/>
    <property type="evidence" value="ECO:0007669"/>
    <property type="project" value="InterPro"/>
</dbReference>
<dbReference type="InterPro" id="IPR050121">
    <property type="entry name" value="Cytochrome_P450_monoxygenase"/>
</dbReference>
<name>A0A194W0C1_CYTMA</name>
<comment type="cofactor">
    <cofactor evidence="1 9">
        <name>heme</name>
        <dbReference type="ChEBI" id="CHEBI:30413"/>
    </cofactor>
</comment>
<sequence length="870" mass="97474">MDSSLSLPQLHGIHISPLLLILGLLVSGAALHLFRVWWRLRYIPGPFWAKFTNVQRVLWVTTGRSHEIHQAVHEKYGEVVRFAPNMVSLANPSWIPQLYPIRPGFPKGNFYRTLMPYTRKSGALPAVFNTRDEELHKKIKTPIAPLFSLSNTLPLEVFVDKTIMIMTEQLDKRFVGSQVTFDLSNWLQYFAFDVMGTLTFSKRYGFLEQGKDVNDMLNTIWEYMKRASPMTQIPWFDEIWNKNAFIATFRKATGFTILGLVAKYIADRKEARLSGKGAEHGRGDRDMLSQFFELTAKNPSLPPWCVTAWTFSNVIAGSDSTAIIMKTVWYNLLAYPETLHRLRAELLEADRVNGGLAKPFPSWKDVCDLPYLDAVIQEGLRMHPPFCLPLERVVPKGGLVIGGTFYPEGTVVGMSPYVVNRHRPTFGEDAEIWNPDRWMVSKDLKQKREAAIMTFGAGRRVCLGRHIAMLELKKIVPALVLRYETPPPLNIPSSSATVTVKVIDSTTSLFLDPPLFWRPSMEGFDGIHVPIYCFLVSHGDRHVLFDLGVRRDWDNYAPKTVDLIRHTTQCHTEQNVSEILDAHAHAAAQVKPTQPTVRSTDIEAVIWSHHHFDHIGDPSTFPESTALVVGPGVPKLCWPGYPTKSDAMVLDADIAGRAVHEINFTEHPLRIGRFDAFDYFGDGSFYLLDSPGHSVGHMTALARVTTSDGSDGDSFVFMGADACHHPGVLRPTEYLPLPAQIIPSPIRQVSAHACPGEILQRLQRNGDATEPFFDVSPVLFPDHAAALETVDKIAELDAADSIFVILAHDESIKNHIDLFPLAINEWKSKGLRSATRWLFCKDFAGAQDVGAKTQIGEGATSDIRQAKKVV</sequence>
<evidence type="ECO:0000256" key="7">
    <source>
        <dbReference type="ARBA" id="ARBA00023004"/>
    </source>
</evidence>
<evidence type="ECO:0000256" key="8">
    <source>
        <dbReference type="ARBA" id="ARBA00023033"/>
    </source>
</evidence>
<dbReference type="PANTHER" id="PTHR24305">
    <property type="entry name" value="CYTOCHROME P450"/>
    <property type="match status" value="1"/>
</dbReference>
<comment type="similarity">
    <text evidence="3">Belongs to the cytochrome P450 family.</text>
</comment>
<protein>
    <submittedName>
        <fullName evidence="12">Pisatin demethylase</fullName>
    </submittedName>
</protein>
<keyword evidence="6" id="KW-0560">Oxidoreductase</keyword>
<dbReference type="Gene3D" id="1.10.630.10">
    <property type="entry name" value="Cytochrome P450"/>
    <property type="match status" value="1"/>
</dbReference>